<accession>A0A927REN3</accession>
<dbReference type="Pfam" id="PF09669">
    <property type="entry name" value="Phage_pRha"/>
    <property type="match status" value="1"/>
</dbReference>
<evidence type="ECO:0000313" key="1">
    <source>
        <dbReference type="EMBL" id="MBE1554762.1"/>
    </source>
</evidence>
<sequence length="174" mass="20052">MNELKVFMFNGRLVTDSREVAEMVEKRHSDLIRDIESYKEVMDQNAKLRSDDFFLESAYQAGTGKSYKCFMLTKLGCDMVANKMTVEKGILFTVTFVKKFEAMANFIQSGQRGQTISTKEEFEMQLIGARYASEILRLDTTSNVRMLETVHEQHGVPTSHLPVYVDEEVTLRRK</sequence>
<protein>
    <submittedName>
        <fullName evidence="1">Rha family phage regulatory protein</fullName>
    </submittedName>
</protein>
<dbReference type="NCBIfam" id="TIGR02681">
    <property type="entry name" value="phage_pRha"/>
    <property type="match status" value="1"/>
</dbReference>
<organism evidence="1 2">
    <name type="scientific">Sporosarcina limicola</name>
    <dbReference type="NCBI Taxonomy" id="34101"/>
    <lineage>
        <taxon>Bacteria</taxon>
        <taxon>Bacillati</taxon>
        <taxon>Bacillota</taxon>
        <taxon>Bacilli</taxon>
        <taxon>Bacillales</taxon>
        <taxon>Caryophanaceae</taxon>
        <taxon>Sporosarcina</taxon>
    </lineage>
</organism>
<name>A0A927REN3_9BACL</name>
<dbReference type="EMBL" id="JADBEL010000008">
    <property type="protein sequence ID" value="MBE1554762.1"/>
    <property type="molecule type" value="Genomic_DNA"/>
</dbReference>
<evidence type="ECO:0000313" key="2">
    <source>
        <dbReference type="Proteomes" id="UP000658225"/>
    </source>
</evidence>
<dbReference type="AlphaFoldDB" id="A0A927REN3"/>
<dbReference type="InterPro" id="IPR014054">
    <property type="entry name" value="Phage_regulatory_Rha"/>
</dbReference>
<dbReference type="Proteomes" id="UP000658225">
    <property type="component" value="Unassembled WGS sequence"/>
</dbReference>
<reference evidence="1" key="1">
    <citation type="submission" date="2020-10" db="EMBL/GenBank/DDBJ databases">
        <title>Genomic Encyclopedia of Type Strains, Phase IV (KMG-IV): sequencing the most valuable type-strain genomes for metagenomic binning, comparative biology and taxonomic classification.</title>
        <authorList>
            <person name="Goeker M."/>
        </authorList>
    </citation>
    <scope>NUCLEOTIDE SEQUENCE</scope>
    <source>
        <strain evidence="1">DSM 13886</strain>
    </source>
</reference>
<keyword evidence="2" id="KW-1185">Reference proteome</keyword>
<dbReference type="RefSeq" id="WP_225942000.1">
    <property type="nucleotide sequence ID" value="NZ_JADBEL010000008.1"/>
</dbReference>
<proteinExistence type="predicted"/>
<gene>
    <name evidence="1" type="ORF">H4683_001840</name>
</gene>
<comment type="caution">
    <text evidence="1">The sequence shown here is derived from an EMBL/GenBank/DDBJ whole genome shotgun (WGS) entry which is preliminary data.</text>
</comment>